<protein>
    <submittedName>
        <fullName evidence="2">Sulfotransferase</fullName>
    </submittedName>
</protein>
<dbReference type="PANTHER" id="PTHR12788">
    <property type="entry name" value="PROTEIN-TYROSINE SULFOTRANSFERASE 2"/>
    <property type="match status" value="1"/>
</dbReference>
<dbReference type="Proteomes" id="UP000621799">
    <property type="component" value="Unassembled WGS sequence"/>
</dbReference>
<organism evidence="2 3">
    <name type="scientific">Zarconia navalis LEGE 11467</name>
    <dbReference type="NCBI Taxonomy" id="1828826"/>
    <lineage>
        <taxon>Bacteria</taxon>
        <taxon>Bacillati</taxon>
        <taxon>Cyanobacteriota</taxon>
        <taxon>Cyanophyceae</taxon>
        <taxon>Oscillatoriophycideae</taxon>
        <taxon>Oscillatoriales</taxon>
        <taxon>Oscillatoriales incertae sedis</taxon>
        <taxon>Zarconia</taxon>
        <taxon>Zarconia navalis</taxon>
    </lineage>
</organism>
<dbReference type="Pfam" id="PF13469">
    <property type="entry name" value="Sulfotransfer_3"/>
    <property type="match status" value="1"/>
</dbReference>
<evidence type="ECO:0000313" key="2">
    <source>
        <dbReference type="EMBL" id="MBE9039853.1"/>
    </source>
</evidence>
<proteinExistence type="predicted"/>
<evidence type="ECO:0000256" key="1">
    <source>
        <dbReference type="ARBA" id="ARBA00022679"/>
    </source>
</evidence>
<keyword evidence="3" id="KW-1185">Reference proteome</keyword>
<dbReference type="SUPFAM" id="SSF52540">
    <property type="entry name" value="P-loop containing nucleoside triphosphate hydrolases"/>
    <property type="match status" value="1"/>
</dbReference>
<dbReference type="InterPro" id="IPR026634">
    <property type="entry name" value="TPST-like"/>
</dbReference>
<dbReference type="Gene3D" id="3.40.50.300">
    <property type="entry name" value="P-loop containing nucleotide triphosphate hydrolases"/>
    <property type="match status" value="1"/>
</dbReference>
<evidence type="ECO:0000313" key="3">
    <source>
        <dbReference type="Proteomes" id="UP000621799"/>
    </source>
</evidence>
<dbReference type="PANTHER" id="PTHR12788:SF10">
    <property type="entry name" value="PROTEIN-TYROSINE SULFOTRANSFERASE"/>
    <property type="match status" value="1"/>
</dbReference>
<dbReference type="RefSeq" id="WP_264320113.1">
    <property type="nucleotide sequence ID" value="NZ_JADEXN010000037.1"/>
</dbReference>
<dbReference type="InterPro" id="IPR027417">
    <property type="entry name" value="P-loop_NTPase"/>
</dbReference>
<gene>
    <name evidence="2" type="ORF">IQ235_03480</name>
</gene>
<dbReference type="GO" id="GO:0008476">
    <property type="term" value="F:protein-tyrosine sulfotransferase activity"/>
    <property type="evidence" value="ECO:0007669"/>
    <property type="project" value="InterPro"/>
</dbReference>
<keyword evidence="1" id="KW-0808">Transferase</keyword>
<reference evidence="2" key="1">
    <citation type="submission" date="2020-10" db="EMBL/GenBank/DDBJ databases">
        <authorList>
            <person name="Castelo-Branco R."/>
            <person name="Eusebio N."/>
            <person name="Adriana R."/>
            <person name="Vieira A."/>
            <person name="Brugerolle De Fraissinette N."/>
            <person name="Rezende De Castro R."/>
            <person name="Schneider M.P."/>
            <person name="Vasconcelos V."/>
            <person name="Leao P.N."/>
        </authorList>
    </citation>
    <scope>NUCLEOTIDE SEQUENCE</scope>
    <source>
        <strain evidence="2">LEGE 11467</strain>
    </source>
</reference>
<name>A0A928VXA3_9CYAN</name>
<sequence length="287" mass="34055">MITILRFKRKIFNLLNPIRLTKNLIWRYNSQISQKSHVFVVGSPRSGTTLMFAILAAHPSFIGIETETFFFVPRDIFNIKSYHRISEVSQLNSSKISELMSKSKNLVNFYDNLSDSIKPSNSEKRFLEKTPFHIFYLSYLSQKFPNAKFINMIRDGRDCYVSNNKLPKQFHMPPQKFAMLWKDSVRARIRLGEQPNILDVRYEQLTKDPFHTTRKIMNFLGEEFMENQINSDYYSQTKMFQGMNGHERLQKEIKPTSIGQWRKKMTAKEISEFERTARNELKELMYE</sequence>
<accession>A0A928VXA3</accession>
<comment type="caution">
    <text evidence="2">The sequence shown here is derived from an EMBL/GenBank/DDBJ whole genome shotgun (WGS) entry which is preliminary data.</text>
</comment>
<dbReference type="EMBL" id="JADEXN010000037">
    <property type="protein sequence ID" value="MBE9039853.1"/>
    <property type="molecule type" value="Genomic_DNA"/>
</dbReference>
<dbReference type="AlphaFoldDB" id="A0A928VXA3"/>